<proteinExistence type="predicted"/>
<dbReference type="Gene3D" id="2.130.10.30">
    <property type="entry name" value="Regulator of chromosome condensation 1/beta-lactamase-inhibitor protein II"/>
    <property type="match status" value="1"/>
</dbReference>
<evidence type="ECO:0000256" key="2">
    <source>
        <dbReference type="PROSITE-ProRule" id="PRU00235"/>
    </source>
</evidence>
<sequence>MIRDAEFWMEARRKHNGGDAIFTAMFPLLHARQVALDSGAEVDEDEICRDVSIASLFPHKPTRNAPFDEDENMPFGYSNGRGKTVSTSVIRVMQKILMFAVPLSSLRYNIPAMSMSLRTSCVVDRASKNIKTFGAGEGVKVPKHLQCRGCVATDDFFAILTDEDEVWVSGGMNVLVVDNGKCKSGTLGKKDCMFKVVENALMLAGHGSRLACLTRAFIVRPLSILSSNVKSVIPCRPVRFLDLGYGDDYYMVGTDSVLYKTLASKRVVGTPRRVMTLIRTPVSRVACGNGFCLVIDQNGHLYTLGRNKKGQLGNGQQHNSRRKPYLHRNFFHHFFVMVAAGDAHSLALTSSGVVYAAGNNESGQLGLGETITEMLRFTPVQLPSKCVGIAAGPAGSMFACEDGRVYASGLNVHRQLGVDSSVHIVYTPTSISEISSGVETYTMDFGPAYVPRVIIRHARESSNMQNNSEATSDPAELILPEHPSQLLRATVMTDLPQLETVGRAEMPRKRRKKKVSCTKCCVTV</sequence>
<name>A0A061JAD3_TRYRA</name>
<dbReference type="OrthoDB" id="5370059at2759"/>
<protein>
    <submittedName>
        <fullName evidence="3">Uncharacterized protein</fullName>
    </submittedName>
</protein>
<keyword evidence="1" id="KW-0677">Repeat</keyword>
<keyword evidence="4" id="KW-1185">Reference proteome</keyword>
<dbReference type="Pfam" id="PF00415">
    <property type="entry name" value="RCC1"/>
    <property type="match status" value="2"/>
</dbReference>
<dbReference type="VEuPathDB" id="TriTrypDB:TRSC58_02038"/>
<evidence type="ECO:0000313" key="4">
    <source>
        <dbReference type="Proteomes" id="UP000031737"/>
    </source>
</evidence>
<reference evidence="3 4" key="1">
    <citation type="submission" date="2013-07" db="EMBL/GenBank/DDBJ databases">
        <authorList>
            <person name="Stoco P.H."/>
            <person name="Wagner G."/>
            <person name="Gerber A."/>
            <person name="Zaha A."/>
            <person name="Thompson C."/>
            <person name="Bartholomeu D.C."/>
            <person name="Luckemeyer D.D."/>
            <person name="Bahia D."/>
            <person name="Loreto E."/>
            <person name="Prestes E.B."/>
            <person name="Lima F.M."/>
            <person name="Rodrigues-Luiz G."/>
            <person name="Vallejo G.A."/>
            <person name="Filho J.F."/>
            <person name="Monteiro K.M."/>
            <person name="Tyler K.M."/>
            <person name="de Almeida L.G."/>
            <person name="Ortiz M.F."/>
            <person name="Siervo M.A."/>
            <person name="de Moraes M.H."/>
            <person name="Cunha O.L."/>
            <person name="Mendonca-Neto R."/>
            <person name="Silva R."/>
            <person name="Teixeira S.M."/>
            <person name="Murta S.M."/>
            <person name="Sincero T.C."/>
            <person name="Mendes T.A."/>
            <person name="Urmenyi T.P."/>
            <person name="Silva V.G."/>
            <person name="da Rocha W.D."/>
            <person name="Andersson B."/>
            <person name="Romanha A.J."/>
            <person name="Steindel M."/>
            <person name="de Vasconcelos A.T."/>
            <person name="Grisard E.C."/>
        </authorList>
    </citation>
    <scope>NUCLEOTIDE SEQUENCE [LARGE SCALE GENOMIC DNA]</scope>
    <source>
        <strain evidence="3 4">SC58</strain>
    </source>
</reference>
<dbReference type="PANTHER" id="PTHR22872">
    <property type="entry name" value="BTK-BINDING PROTEIN-RELATED"/>
    <property type="match status" value="1"/>
</dbReference>
<dbReference type="AlphaFoldDB" id="A0A061JAD3"/>
<organism evidence="3 4">
    <name type="scientific">Trypanosoma rangeli SC58</name>
    <dbReference type="NCBI Taxonomy" id="429131"/>
    <lineage>
        <taxon>Eukaryota</taxon>
        <taxon>Discoba</taxon>
        <taxon>Euglenozoa</taxon>
        <taxon>Kinetoplastea</taxon>
        <taxon>Metakinetoplastina</taxon>
        <taxon>Trypanosomatida</taxon>
        <taxon>Trypanosomatidae</taxon>
        <taxon>Trypanosoma</taxon>
        <taxon>Herpetosoma</taxon>
    </lineage>
</organism>
<dbReference type="InterPro" id="IPR000408">
    <property type="entry name" value="Reg_chr_condens"/>
</dbReference>
<dbReference type="InterPro" id="IPR009091">
    <property type="entry name" value="RCC1/BLIP-II"/>
</dbReference>
<evidence type="ECO:0000313" key="3">
    <source>
        <dbReference type="EMBL" id="ESL10232.1"/>
    </source>
</evidence>
<dbReference type="Proteomes" id="UP000031737">
    <property type="component" value="Unassembled WGS sequence"/>
</dbReference>
<dbReference type="InterPro" id="IPR051625">
    <property type="entry name" value="Signaling_Regulatory_Domain"/>
</dbReference>
<feature type="repeat" description="RCC1" evidence="2">
    <location>
        <begin position="352"/>
        <end position="402"/>
    </location>
</feature>
<dbReference type="PRINTS" id="PR00633">
    <property type="entry name" value="RCCNDNSATION"/>
</dbReference>
<accession>A0A061JAD3</accession>
<comment type="caution">
    <text evidence="3">The sequence shown here is derived from an EMBL/GenBank/DDBJ whole genome shotgun (WGS) entry which is preliminary data.</text>
</comment>
<evidence type="ECO:0000256" key="1">
    <source>
        <dbReference type="ARBA" id="ARBA00022737"/>
    </source>
</evidence>
<dbReference type="SUPFAM" id="SSF50985">
    <property type="entry name" value="RCC1/BLIP-II"/>
    <property type="match status" value="1"/>
</dbReference>
<feature type="repeat" description="RCC1" evidence="2">
    <location>
        <begin position="299"/>
        <end position="351"/>
    </location>
</feature>
<gene>
    <name evidence="3" type="ORF">TRSC58_02038</name>
</gene>
<dbReference type="EMBL" id="AUPL01002038">
    <property type="protein sequence ID" value="ESL10232.1"/>
    <property type="molecule type" value="Genomic_DNA"/>
</dbReference>
<dbReference type="PROSITE" id="PS50012">
    <property type="entry name" value="RCC1_3"/>
    <property type="match status" value="2"/>
</dbReference>